<protein>
    <submittedName>
        <fullName evidence="2">Uncharacterized protein</fullName>
    </submittedName>
</protein>
<dbReference type="EMBL" id="KV429067">
    <property type="protein sequence ID" value="KZT68423.1"/>
    <property type="molecule type" value="Genomic_DNA"/>
</dbReference>
<dbReference type="Proteomes" id="UP000076727">
    <property type="component" value="Unassembled WGS sequence"/>
</dbReference>
<gene>
    <name evidence="2" type="ORF">DAEQUDRAFT_334617</name>
</gene>
<reference evidence="2 3" key="1">
    <citation type="journal article" date="2016" name="Mol. Biol. Evol.">
        <title>Comparative Genomics of Early-Diverging Mushroom-Forming Fungi Provides Insights into the Origins of Lignocellulose Decay Capabilities.</title>
        <authorList>
            <person name="Nagy L.G."/>
            <person name="Riley R."/>
            <person name="Tritt A."/>
            <person name="Adam C."/>
            <person name="Daum C."/>
            <person name="Floudas D."/>
            <person name="Sun H."/>
            <person name="Yadav J.S."/>
            <person name="Pangilinan J."/>
            <person name="Larsson K.H."/>
            <person name="Matsuura K."/>
            <person name="Barry K."/>
            <person name="Labutti K."/>
            <person name="Kuo R."/>
            <person name="Ohm R.A."/>
            <person name="Bhattacharya S.S."/>
            <person name="Shirouzu T."/>
            <person name="Yoshinaga Y."/>
            <person name="Martin F.M."/>
            <person name="Grigoriev I.V."/>
            <person name="Hibbett D.S."/>
        </authorList>
    </citation>
    <scope>NUCLEOTIDE SEQUENCE [LARGE SCALE GENOMIC DNA]</scope>
    <source>
        <strain evidence="2 3">L-15889</strain>
    </source>
</reference>
<keyword evidence="3" id="KW-1185">Reference proteome</keyword>
<evidence type="ECO:0000313" key="3">
    <source>
        <dbReference type="Proteomes" id="UP000076727"/>
    </source>
</evidence>
<evidence type="ECO:0000313" key="2">
    <source>
        <dbReference type="EMBL" id="KZT68423.1"/>
    </source>
</evidence>
<dbReference type="AlphaFoldDB" id="A0A165PNB3"/>
<organism evidence="2 3">
    <name type="scientific">Daedalea quercina L-15889</name>
    <dbReference type="NCBI Taxonomy" id="1314783"/>
    <lineage>
        <taxon>Eukaryota</taxon>
        <taxon>Fungi</taxon>
        <taxon>Dikarya</taxon>
        <taxon>Basidiomycota</taxon>
        <taxon>Agaricomycotina</taxon>
        <taxon>Agaricomycetes</taxon>
        <taxon>Polyporales</taxon>
        <taxon>Fomitopsis</taxon>
    </lineage>
</organism>
<keyword evidence="1" id="KW-1133">Transmembrane helix</keyword>
<sequence length="97" mass="11234">MLADAITRYSASTPDIFIATLSFVDVLLQYGSRPRLRWASISSLIREVVLGCVCRTVLRQLKVQRNGYYANSAYFEILVIGCWPYIWRPKLWQARSM</sequence>
<proteinExistence type="predicted"/>
<keyword evidence="1" id="KW-0472">Membrane</keyword>
<evidence type="ECO:0000256" key="1">
    <source>
        <dbReference type="SAM" id="Phobius"/>
    </source>
</evidence>
<feature type="transmembrane region" description="Helical" evidence="1">
    <location>
        <begin position="68"/>
        <end position="87"/>
    </location>
</feature>
<keyword evidence="1" id="KW-0812">Transmembrane</keyword>
<name>A0A165PNB3_9APHY</name>
<accession>A0A165PNB3</accession>